<dbReference type="Proteomes" id="UP000006772">
    <property type="component" value="Unassembled WGS sequence"/>
</dbReference>
<accession>A0AAI9IFI7</accession>
<sequence length="166" mass="17859">MITIGEPKLALRGALHDHAPDSASAMFLTVLATFRRMGPLFQLATALRSGLAAGQMKSLSAWVGWVGCMGLPADSDGMAAARLPIVTGRCTAKALVGRMLSRARAPALWKLEVLVTETDVLLRLRAVDEDVGVGVDGNEAAAWPLMRLLVMVIDILFFLSCLTWRK</sequence>
<gene>
    <name evidence="1" type="ORF">HFRIS_009065</name>
</gene>
<organism evidence="1 2">
    <name type="scientific">Herbaspirillum frisingense GSF30</name>
    <dbReference type="NCBI Taxonomy" id="864073"/>
    <lineage>
        <taxon>Bacteria</taxon>
        <taxon>Pseudomonadati</taxon>
        <taxon>Pseudomonadota</taxon>
        <taxon>Betaproteobacteria</taxon>
        <taxon>Burkholderiales</taxon>
        <taxon>Oxalobacteraceae</taxon>
        <taxon>Herbaspirillum</taxon>
    </lineage>
</organism>
<reference evidence="1 2" key="1">
    <citation type="journal article" date="2013" name="Front. Microbiol.">
        <title>The genome of the endophytic bacterium H. frisingense GSF30(T) identifies diverse strategies in the Herbaspirillum genus to interact with plants.</title>
        <authorList>
            <person name="Straub D."/>
            <person name="Rothballer M."/>
            <person name="Hartmann A."/>
            <person name="Ludewig U."/>
        </authorList>
    </citation>
    <scope>NUCLEOTIDE SEQUENCE [LARGE SCALE GENOMIC DNA]</scope>
    <source>
        <strain evidence="1 2">GSF30</strain>
    </source>
</reference>
<evidence type="ECO:0000313" key="2">
    <source>
        <dbReference type="Proteomes" id="UP000006772"/>
    </source>
</evidence>
<dbReference type="AlphaFoldDB" id="A0AAI9IFI7"/>
<name>A0AAI9IFI7_9BURK</name>
<protein>
    <submittedName>
        <fullName evidence="1">Uncharacterized protein</fullName>
    </submittedName>
</protein>
<dbReference type="EMBL" id="AEEC02000010">
    <property type="protein sequence ID" value="EOA05020.1"/>
    <property type="molecule type" value="Genomic_DNA"/>
</dbReference>
<evidence type="ECO:0000313" key="1">
    <source>
        <dbReference type="EMBL" id="EOA05020.1"/>
    </source>
</evidence>
<proteinExistence type="predicted"/>
<comment type="caution">
    <text evidence="1">The sequence shown here is derived from an EMBL/GenBank/DDBJ whole genome shotgun (WGS) entry which is preliminary data.</text>
</comment>